<name>A0A840IFN6_9ACTN</name>
<keyword evidence="2" id="KW-1185">Reference proteome</keyword>
<dbReference type="EMBL" id="JACHNU010000002">
    <property type="protein sequence ID" value="MBB4662874.1"/>
    <property type="molecule type" value="Genomic_DNA"/>
</dbReference>
<proteinExistence type="predicted"/>
<dbReference type="AlphaFoldDB" id="A0A840IFN6"/>
<dbReference type="EC" id="4.2.3.130" evidence="1"/>
<dbReference type="GO" id="GO:0016829">
    <property type="term" value="F:lyase activity"/>
    <property type="evidence" value="ECO:0007669"/>
    <property type="project" value="UniProtKB-KW"/>
</dbReference>
<reference evidence="1 2" key="1">
    <citation type="submission" date="2020-08" db="EMBL/GenBank/DDBJ databases">
        <title>Genomic Encyclopedia of Archaeal and Bacterial Type Strains, Phase II (KMG-II): from individual species to whole genera.</title>
        <authorList>
            <person name="Goeker M."/>
        </authorList>
    </citation>
    <scope>NUCLEOTIDE SEQUENCE [LARGE SCALE GENOMIC DNA]</scope>
    <source>
        <strain evidence="1 2">DSM 23288</strain>
    </source>
</reference>
<keyword evidence="1" id="KW-0456">Lyase</keyword>
<comment type="caution">
    <text evidence="1">The sequence shown here is derived from an EMBL/GenBank/DDBJ whole genome shotgun (WGS) entry which is preliminary data.</text>
</comment>
<protein>
    <submittedName>
        <fullName evidence="1">Tetraprenyl-beta-curcumene synthase</fullName>
        <ecNumber evidence="1">4.2.3.130</ecNumber>
    </submittedName>
</protein>
<accession>A0A840IFN6</accession>
<dbReference type="Proteomes" id="UP000585272">
    <property type="component" value="Unassembled WGS sequence"/>
</dbReference>
<dbReference type="InterPro" id="IPR019712">
    <property type="entry name" value="YtpB-like"/>
</dbReference>
<dbReference type="Pfam" id="PF10776">
    <property type="entry name" value="DUF2600"/>
    <property type="match status" value="1"/>
</dbReference>
<evidence type="ECO:0000313" key="1">
    <source>
        <dbReference type="EMBL" id="MBB4662874.1"/>
    </source>
</evidence>
<sequence>MAMSALAAYGLSVVPVARRELKRWRRAAASVPDTALRRMALDTLAAERMNAEAATVFATLAPWRQRFAAVRALCAMQVLVDYVDTLSEQLAEHPLQASLTLHAAICDALADQPPSDGTAYYAGFGVGDDGGYLAELMRACARELRRLPSFARVRPVAQLAAARCAAGQSYTHAARSGDRAPFAAWARTLDRGDGLAWWEVAAGASSSVAVHALIAAAADRSTTDRDARLVDAAYYPPIGALTVLFDSLIDRDEDRMTGNHNYMAYYESDEVVAERLAAITRQAQAAVRPLRRRRRNEAIVAGVAGFYLGASDRVEGVALVRERVAPMLGGVVRPIMAVMRARRHLRDRARRADPVGPSAASARR</sequence>
<organism evidence="1 2">
    <name type="scientific">Conexibacter arvalis</name>
    <dbReference type="NCBI Taxonomy" id="912552"/>
    <lineage>
        <taxon>Bacteria</taxon>
        <taxon>Bacillati</taxon>
        <taxon>Actinomycetota</taxon>
        <taxon>Thermoleophilia</taxon>
        <taxon>Solirubrobacterales</taxon>
        <taxon>Conexibacteraceae</taxon>
        <taxon>Conexibacter</taxon>
    </lineage>
</organism>
<evidence type="ECO:0000313" key="2">
    <source>
        <dbReference type="Proteomes" id="UP000585272"/>
    </source>
</evidence>
<gene>
    <name evidence="1" type="ORF">BDZ31_002460</name>
</gene>